<gene>
    <name evidence="2" type="ORF">I302_00510</name>
    <name evidence="3" type="ORF">I302_101832</name>
</gene>
<feature type="region of interest" description="Disordered" evidence="1">
    <location>
        <begin position="1"/>
        <end position="47"/>
    </location>
</feature>
<reference evidence="3" key="2">
    <citation type="submission" date="2013-07" db="EMBL/GenBank/DDBJ databases">
        <authorList>
            <consortium name="The Broad Institute Genome Sequencing Platform"/>
            <person name="Cuomo C."/>
            <person name="Litvintseva A."/>
            <person name="Chen Y."/>
            <person name="Heitman J."/>
            <person name="Sun S."/>
            <person name="Springer D."/>
            <person name="Dromer F."/>
            <person name="Young S.K."/>
            <person name="Zeng Q."/>
            <person name="Gargeya S."/>
            <person name="Fitzgerald M."/>
            <person name="Abouelleil A."/>
            <person name="Alvarado L."/>
            <person name="Berlin A.M."/>
            <person name="Chapman S.B."/>
            <person name="Dewar J."/>
            <person name="Goldberg J."/>
            <person name="Griggs A."/>
            <person name="Gujja S."/>
            <person name="Hansen M."/>
            <person name="Howarth C."/>
            <person name="Imamovic A."/>
            <person name="Larimer J."/>
            <person name="McCowan C."/>
            <person name="Murphy C."/>
            <person name="Pearson M."/>
            <person name="Priest M."/>
            <person name="Roberts A."/>
            <person name="Saif S."/>
            <person name="Shea T."/>
            <person name="Sykes S."/>
            <person name="Wortman J."/>
            <person name="Nusbaum C."/>
            <person name="Birren B."/>
        </authorList>
    </citation>
    <scope>NUCLEOTIDE SEQUENCE</scope>
    <source>
        <strain evidence="3">CBS 10118</strain>
    </source>
</reference>
<name>A0A1B9GDC4_9TREE</name>
<reference evidence="2" key="3">
    <citation type="submission" date="2014-01" db="EMBL/GenBank/DDBJ databases">
        <title>Evolution of pathogenesis and genome organization in the Tremellales.</title>
        <authorList>
            <person name="Cuomo C."/>
            <person name="Litvintseva A."/>
            <person name="Heitman J."/>
            <person name="Chen Y."/>
            <person name="Sun S."/>
            <person name="Springer D."/>
            <person name="Dromer F."/>
            <person name="Young S."/>
            <person name="Zeng Q."/>
            <person name="Chapman S."/>
            <person name="Gujja S."/>
            <person name="Saif S."/>
            <person name="Birren B."/>
        </authorList>
    </citation>
    <scope>NUCLEOTIDE SEQUENCE</scope>
    <source>
        <strain evidence="2">CBS 10118</strain>
    </source>
</reference>
<dbReference type="KEGG" id="kbi:30204909"/>
<dbReference type="EMBL" id="CP144541">
    <property type="protein sequence ID" value="WVW79862.1"/>
    <property type="molecule type" value="Genomic_DNA"/>
</dbReference>
<dbReference type="EMBL" id="KI894018">
    <property type="protein sequence ID" value="OCF29019.1"/>
    <property type="molecule type" value="Genomic_DNA"/>
</dbReference>
<evidence type="ECO:0000256" key="1">
    <source>
        <dbReference type="SAM" id="MobiDB-lite"/>
    </source>
</evidence>
<protein>
    <submittedName>
        <fullName evidence="2">Uncharacterized protein</fullName>
    </submittedName>
</protein>
<keyword evidence="4" id="KW-1185">Reference proteome</keyword>
<organism evidence="2">
    <name type="scientific">Kwoniella bestiolae CBS 10118</name>
    <dbReference type="NCBI Taxonomy" id="1296100"/>
    <lineage>
        <taxon>Eukaryota</taxon>
        <taxon>Fungi</taxon>
        <taxon>Dikarya</taxon>
        <taxon>Basidiomycota</taxon>
        <taxon>Agaricomycotina</taxon>
        <taxon>Tremellomycetes</taxon>
        <taxon>Tremellales</taxon>
        <taxon>Cryptococcaceae</taxon>
        <taxon>Kwoniella</taxon>
    </lineage>
</organism>
<accession>A0A1B9GDC4</accession>
<dbReference type="AlphaFoldDB" id="A0A1B9GDC4"/>
<dbReference type="OrthoDB" id="2224399at2759"/>
<sequence>MPTLDPSDLIPLFSQPPSSPTLTTYLQSLSPSSTPIPPPEIKSYPDSTYHNYHPLGLSLSFRPNKGLSSIDIYNPPPHPIPKRANQAPSPVYSPPPEVTLHFPSDNIILPPKKEGDKPLSIPRPTTFSLKANSTGRDFVSHLGEPTRKGSGGWTGLWLEWSDVSLKVADGGEVRVGVMVELRDPGAREMMTEEGRRKGMGGVWERASRWEWGNVKFFKVEQ</sequence>
<dbReference type="GeneID" id="30204909"/>
<evidence type="ECO:0000313" key="3">
    <source>
        <dbReference type="EMBL" id="WVW79862.1"/>
    </source>
</evidence>
<dbReference type="Proteomes" id="UP000092730">
    <property type="component" value="Chromosome 1"/>
</dbReference>
<reference evidence="2" key="1">
    <citation type="submission" date="2013-07" db="EMBL/GenBank/DDBJ databases">
        <title>The Genome Sequence of Cryptococcus bestiolae CBS10118.</title>
        <authorList>
            <consortium name="The Broad Institute Genome Sequencing Platform"/>
            <person name="Cuomo C."/>
            <person name="Litvintseva A."/>
            <person name="Chen Y."/>
            <person name="Heitman J."/>
            <person name="Sun S."/>
            <person name="Springer D."/>
            <person name="Dromer F."/>
            <person name="Young S.K."/>
            <person name="Zeng Q."/>
            <person name="Gargeya S."/>
            <person name="Fitzgerald M."/>
            <person name="Abouelleil A."/>
            <person name="Alvarado L."/>
            <person name="Berlin A.M."/>
            <person name="Chapman S.B."/>
            <person name="Dewar J."/>
            <person name="Goldberg J."/>
            <person name="Griggs A."/>
            <person name="Gujja S."/>
            <person name="Hansen M."/>
            <person name="Howarth C."/>
            <person name="Imamovic A."/>
            <person name="Larimer J."/>
            <person name="McCowan C."/>
            <person name="Murphy C."/>
            <person name="Pearson M."/>
            <person name="Priest M."/>
            <person name="Roberts A."/>
            <person name="Saif S."/>
            <person name="Shea T."/>
            <person name="Sykes S."/>
            <person name="Wortman J."/>
            <person name="Nusbaum C."/>
            <person name="Birren B."/>
        </authorList>
    </citation>
    <scope>NUCLEOTIDE SEQUENCE [LARGE SCALE GENOMIC DNA]</scope>
    <source>
        <strain evidence="2">CBS 10118</strain>
    </source>
</reference>
<dbReference type="VEuPathDB" id="FungiDB:I302_00510"/>
<reference evidence="3" key="4">
    <citation type="submission" date="2024-02" db="EMBL/GenBank/DDBJ databases">
        <title>Comparative genomics of Cryptococcus and Kwoniella reveals pathogenesis evolution and contrasting modes of karyotype evolution via chromosome fusion or intercentromeric recombination.</title>
        <authorList>
            <person name="Coelho M.A."/>
            <person name="David-Palma M."/>
            <person name="Shea T."/>
            <person name="Bowers K."/>
            <person name="McGinley-Smith S."/>
            <person name="Mohammad A.W."/>
            <person name="Gnirke A."/>
            <person name="Yurkov A.M."/>
            <person name="Nowrousian M."/>
            <person name="Sun S."/>
            <person name="Cuomo C.A."/>
            <person name="Heitman J."/>
        </authorList>
    </citation>
    <scope>NUCLEOTIDE SEQUENCE</scope>
    <source>
        <strain evidence="3">CBS 10118</strain>
    </source>
</reference>
<dbReference type="RefSeq" id="XP_019050089.1">
    <property type="nucleotide sequence ID" value="XM_019187211.1"/>
</dbReference>
<proteinExistence type="predicted"/>
<evidence type="ECO:0000313" key="2">
    <source>
        <dbReference type="EMBL" id="OCF29019.1"/>
    </source>
</evidence>
<evidence type="ECO:0000313" key="4">
    <source>
        <dbReference type="Proteomes" id="UP000092730"/>
    </source>
</evidence>